<feature type="transmembrane region" description="Helical" evidence="7">
    <location>
        <begin position="403"/>
        <end position="425"/>
    </location>
</feature>
<evidence type="ECO:0000313" key="9">
    <source>
        <dbReference type="Proteomes" id="UP000614047"/>
    </source>
</evidence>
<evidence type="ECO:0000256" key="2">
    <source>
        <dbReference type="ARBA" id="ARBA00008974"/>
    </source>
</evidence>
<evidence type="ECO:0000256" key="7">
    <source>
        <dbReference type="SAM" id="Phobius"/>
    </source>
</evidence>
<feature type="transmembrane region" description="Helical" evidence="7">
    <location>
        <begin position="45"/>
        <end position="63"/>
    </location>
</feature>
<feature type="transmembrane region" description="Helical" evidence="7">
    <location>
        <begin position="326"/>
        <end position="344"/>
    </location>
</feature>
<keyword evidence="3 7" id="KW-0812">Transmembrane</keyword>
<dbReference type="InterPro" id="IPR001248">
    <property type="entry name" value="Pur-cyt_permease"/>
</dbReference>
<dbReference type="PANTHER" id="PTHR30569">
    <property type="entry name" value="CYTOSINE TRANSPORTER CODB"/>
    <property type="match status" value="1"/>
</dbReference>
<dbReference type="InterPro" id="IPR030191">
    <property type="entry name" value="CodB"/>
</dbReference>
<comment type="caution">
    <text evidence="8">The sequence shown here is derived from an EMBL/GenBank/DDBJ whole genome shotgun (WGS) entry which is preliminary data.</text>
</comment>
<dbReference type="Pfam" id="PF02133">
    <property type="entry name" value="Transp_cyt_pur"/>
    <property type="match status" value="1"/>
</dbReference>
<feature type="transmembrane region" description="Helical" evidence="7">
    <location>
        <begin position="445"/>
        <end position="463"/>
    </location>
</feature>
<protein>
    <submittedName>
        <fullName evidence="8">Hydroxymethylpyrimidine transporter CytX</fullName>
    </submittedName>
</protein>
<keyword evidence="5 7" id="KW-0472">Membrane</keyword>
<comment type="subcellular location">
    <subcellularLocation>
        <location evidence="1">Membrane</location>
        <topology evidence="1">Multi-pass membrane protein</topology>
    </subcellularLocation>
</comment>
<evidence type="ECO:0000256" key="3">
    <source>
        <dbReference type="ARBA" id="ARBA00022692"/>
    </source>
</evidence>
<name>A0A931DLG3_9ACTN</name>
<feature type="transmembrane region" description="Helical" evidence="7">
    <location>
        <begin position="75"/>
        <end position="98"/>
    </location>
</feature>
<feature type="transmembrane region" description="Helical" evidence="7">
    <location>
        <begin position="212"/>
        <end position="234"/>
    </location>
</feature>
<organism evidence="8 9">
    <name type="scientific">Actinomadura viridis</name>
    <dbReference type="NCBI Taxonomy" id="58110"/>
    <lineage>
        <taxon>Bacteria</taxon>
        <taxon>Bacillati</taxon>
        <taxon>Actinomycetota</taxon>
        <taxon>Actinomycetes</taxon>
        <taxon>Streptosporangiales</taxon>
        <taxon>Thermomonosporaceae</taxon>
        <taxon>Actinomadura</taxon>
    </lineage>
</organism>
<dbReference type="PANTHER" id="PTHR30569:SF0">
    <property type="entry name" value="CYTOSINE PERMEASE"/>
    <property type="match status" value="1"/>
</dbReference>
<feature type="transmembrane region" description="Helical" evidence="7">
    <location>
        <begin position="119"/>
        <end position="143"/>
    </location>
</feature>
<feature type="transmembrane region" description="Helical" evidence="7">
    <location>
        <begin position="279"/>
        <end position="298"/>
    </location>
</feature>
<reference evidence="8" key="1">
    <citation type="submission" date="2020-11" db="EMBL/GenBank/DDBJ databases">
        <title>Sequencing the genomes of 1000 actinobacteria strains.</title>
        <authorList>
            <person name="Klenk H.-P."/>
        </authorList>
    </citation>
    <scope>NUCLEOTIDE SEQUENCE</scope>
    <source>
        <strain evidence="8">DSM 43175</strain>
    </source>
</reference>
<feature type="transmembrane region" description="Helical" evidence="7">
    <location>
        <begin position="246"/>
        <end position="273"/>
    </location>
</feature>
<feature type="transmembrane region" description="Helical" evidence="7">
    <location>
        <begin position="155"/>
        <end position="175"/>
    </location>
</feature>
<proteinExistence type="inferred from homology"/>
<feature type="transmembrane region" description="Helical" evidence="7">
    <location>
        <begin position="182"/>
        <end position="200"/>
    </location>
</feature>
<evidence type="ECO:0000256" key="5">
    <source>
        <dbReference type="ARBA" id="ARBA00023136"/>
    </source>
</evidence>
<dbReference type="AlphaFoldDB" id="A0A931DLG3"/>
<dbReference type="GO" id="GO:0015209">
    <property type="term" value="F:cytosine transmembrane transporter activity"/>
    <property type="evidence" value="ECO:0007669"/>
    <property type="project" value="InterPro"/>
</dbReference>
<keyword evidence="9" id="KW-1185">Reference proteome</keyword>
<feature type="region of interest" description="Disordered" evidence="6">
    <location>
        <begin position="1"/>
        <end position="27"/>
    </location>
</feature>
<dbReference type="GO" id="GO:0005886">
    <property type="term" value="C:plasma membrane"/>
    <property type="evidence" value="ECO:0007669"/>
    <property type="project" value="TreeGrafter"/>
</dbReference>
<gene>
    <name evidence="8" type="ORF">IW256_006283</name>
</gene>
<sequence length="482" mass="50828">MTSEVDSKVGTEAGSKAGRRSRDEAPFTLDEPAPKVLGFWDQGAFWANLGVSLFAFSGAYTVLAPDENGRPTLAIAAGIVAMIVGTALGGLMLGLAAAPGARTGQPAMVLLRGLFGARLSYVPTVLNIAQLIGWGTFELIVIADAASALWDGIPRWGYVIAAGILTTVLTIWPLGSVRMLRRYVTVAVGIALVYFYVQLVREPLPDLTEGSWGGFWIGADAALAVSISWVPVAADYTRHARTARGAFGAAAVGYSVTQIIAYVLGLLALALVAGDSSKVFDPFLHVTLGVLFFAVFVLREADQSFANVYSTAVSIQNLVPRADRRVLTVALGAGITGLALVLNIGDYAAFLALIGSVFVPMLGVLAADFYLGRGRWRAAIGTGDVRGLGWNTSRTAPSRWGMIAAWAVGFAAYQLIYPGGVSWWAGFWQDVQGVLHFTPQSWMSASLLSFLVAGVVTVVIGRLPRRGTGTAPDAGREAAGDR</sequence>
<dbReference type="EMBL" id="JADOUA010000001">
    <property type="protein sequence ID" value="MBG6092170.1"/>
    <property type="molecule type" value="Genomic_DNA"/>
</dbReference>
<comment type="similarity">
    <text evidence="2">Belongs to the purine-cytosine permease (2.A.39) family.</text>
</comment>
<dbReference type="RefSeq" id="WP_197014387.1">
    <property type="nucleotide sequence ID" value="NZ_BAABES010000012.1"/>
</dbReference>
<evidence type="ECO:0000313" key="8">
    <source>
        <dbReference type="EMBL" id="MBG6092170.1"/>
    </source>
</evidence>
<dbReference type="Proteomes" id="UP000614047">
    <property type="component" value="Unassembled WGS sequence"/>
</dbReference>
<keyword evidence="4 7" id="KW-1133">Transmembrane helix</keyword>
<accession>A0A931DLG3</accession>
<evidence type="ECO:0000256" key="1">
    <source>
        <dbReference type="ARBA" id="ARBA00004141"/>
    </source>
</evidence>
<evidence type="ECO:0000256" key="6">
    <source>
        <dbReference type="SAM" id="MobiDB-lite"/>
    </source>
</evidence>
<evidence type="ECO:0000256" key="4">
    <source>
        <dbReference type="ARBA" id="ARBA00022989"/>
    </source>
</evidence>
<dbReference type="Gene3D" id="1.10.4160.10">
    <property type="entry name" value="Hydantoin permease"/>
    <property type="match status" value="1"/>
</dbReference>
<feature type="transmembrane region" description="Helical" evidence="7">
    <location>
        <begin position="350"/>
        <end position="371"/>
    </location>
</feature>